<feature type="domain" description="Guanylate cyclase" evidence="1">
    <location>
        <begin position="245"/>
        <end position="377"/>
    </location>
</feature>
<reference evidence="2" key="1">
    <citation type="journal article" date="2020" name="mSystems">
        <title>Genome- and Community-Level Interaction Insights into Carbon Utilization and Element Cycling Functions of Hydrothermarchaeota in Hydrothermal Sediment.</title>
        <authorList>
            <person name="Zhou Z."/>
            <person name="Liu Y."/>
            <person name="Xu W."/>
            <person name="Pan J."/>
            <person name="Luo Z.H."/>
            <person name="Li M."/>
        </authorList>
    </citation>
    <scope>NUCLEOTIDE SEQUENCE [LARGE SCALE GENOMIC DNA]</scope>
    <source>
        <strain evidence="2">SpSt-374</strain>
    </source>
</reference>
<evidence type="ECO:0000313" key="2">
    <source>
        <dbReference type="EMBL" id="HGG02159.1"/>
    </source>
</evidence>
<dbReference type="SMART" id="SM00044">
    <property type="entry name" value="CYCc"/>
    <property type="match status" value="1"/>
</dbReference>
<dbReference type="Pfam" id="PF00211">
    <property type="entry name" value="Guanylate_cyc"/>
    <property type="match status" value="1"/>
</dbReference>
<comment type="caution">
    <text evidence="2">The sequence shown here is derived from an EMBL/GenBank/DDBJ whole genome shotgun (WGS) entry which is preliminary data.</text>
</comment>
<dbReference type="SUPFAM" id="SSF55781">
    <property type="entry name" value="GAF domain-like"/>
    <property type="match status" value="1"/>
</dbReference>
<proteinExistence type="predicted"/>
<organism evidence="2">
    <name type="scientific">Planktothricoides sp. SpSt-374</name>
    <dbReference type="NCBI Taxonomy" id="2282167"/>
    <lineage>
        <taxon>Bacteria</taxon>
        <taxon>Bacillati</taxon>
        <taxon>Cyanobacteriota</taxon>
        <taxon>Cyanophyceae</taxon>
        <taxon>Oscillatoriophycideae</taxon>
        <taxon>Oscillatoriales</taxon>
        <taxon>Oscillatoriaceae</taxon>
        <taxon>Planktothricoides</taxon>
    </lineage>
</organism>
<dbReference type="AlphaFoldDB" id="A0A7C3VIV9"/>
<dbReference type="EMBL" id="DSPX01000167">
    <property type="protein sequence ID" value="HGG02159.1"/>
    <property type="molecule type" value="Genomic_DNA"/>
</dbReference>
<name>A0A7C3VIV9_9CYAN</name>
<dbReference type="SUPFAM" id="SSF55073">
    <property type="entry name" value="Nucleotide cyclase"/>
    <property type="match status" value="1"/>
</dbReference>
<dbReference type="InterPro" id="IPR001054">
    <property type="entry name" value="A/G_cyclase"/>
</dbReference>
<dbReference type="PANTHER" id="PTHR45655:SF13">
    <property type="entry name" value="SOLUBLE GUANYLATE CYCLASE GCY-32-RELATED"/>
    <property type="match status" value="1"/>
</dbReference>
<dbReference type="PANTHER" id="PTHR45655">
    <property type="entry name" value="GUANYLATE CYCLASE SOLUBLE SUBUNIT BETA-2"/>
    <property type="match status" value="1"/>
</dbReference>
<dbReference type="GO" id="GO:0019934">
    <property type="term" value="P:cGMP-mediated signaling"/>
    <property type="evidence" value="ECO:0007669"/>
    <property type="project" value="TreeGrafter"/>
</dbReference>
<dbReference type="InterPro" id="IPR029787">
    <property type="entry name" value="Nucleotide_cyclase"/>
</dbReference>
<dbReference type="Gene3D" id="3.30.450.40">
    <property type="match status" value="1"/>
</dbReference>
<dbReference type="PROSITE" id="PS50125">
    <property type="entry name" value="GUANYLATE_CYCLASE_2"/>
    <property type="match status" value="1"/>
</dbReference>
<sequence length="461" mass="50935">MLQIWCVGGAIGDNGGREGIKAIGGSSLGAMDKPMNSDFPSSQDMSLAHLRDGIDKLLAGMAAVDALAAAVDTCGDLTEILDLLRQEATSVVELAHLSLHLSCLGEERWEDLIGLPLPEAVEQRLKGAVATGMQWGTLQVVEEEGFWGVVVPLTVSGKAVATINFARHDRPYQPEDLRLCSLVGRYLAAAIARVEYVAQLDHLARSLHQEQQRFDHLLTSVLPADVAAELKQHGRVKPVFYESASLLLIDFHSNFAKTAAHLSPEELVYELEYCFAYFDKVIEKYNLEKLRSFSDTYVCLGGIPTPNRTHAIDAVLAALEMQIFMYLRKAYKMKNELPYWDVRICINAGPLLAGVIAQGKFAYDVWGEAANAAAHMQVWGVPGKINVSSTALKSLEEFFDFERRTVRAGGAREELYLVQRIKPNLSVDPGGLLPNDDFIKLYLSLQDEGFAVPSFCQWRYS</sequence>
<dbReference type="GO" id="GO:0008074">
    <property type="term" value="C:guanylate cyclase complex, soluble"/>
    <property type="evidence" value="ECO:0007669"/>
    <property type="project" value="TreeGrafter"/>
</dbReference>
<dbReference type="GO" id="GO:0004383">
    <property type="term" value="F:guanylate cyclase activity"/>
    <property type="evidence" value="ECO:0007669"/>
    <property type="project" value="TreeGrafter"/>
</dbReference>
<evidence type="ECO:0000259" key="1">
    <source>
        <dbReference type="PROSITE" id="PS50125"/>
    </source>
</evidence>
<dbReference type="GO" id="GO:0070482">
    <property type="term" value="P:response to oxygen levels"/>
    <property type="evidence" value="ECO:0007669"/>
    <property type="project" value="TreeGrafter"/>
</dbReference>
<protein>
    <submittedName>
        <fullName evidence="2">Adenylate cyclase</fullName>
    </submittedName>
</protein>
<gene>
    <name evidence="2" type="ORF">ENR15_16315</name>
</gene>
<dbReference type="CDD" id="cd07302">
    <property type="entry name" value="CHD"/>
    <property type="match status" value="1"/>
</dbReference>
<accession>A0A7C3VIV9</accession>
<dbReference type="InterPro" id="IPR029016">
    <property type="entry name" value="GAF-like_dom_sf"/>
</dbReference>
<dbReference type="GO" id="GO:0004016">
    <property type="term" value="F:adenylate cyclase activity"/>
    <property type="evidence" value="ECO:0007669"/>
    <property type="project" value="UniProtKB-ARBA"/>
</dbReference>
<dbReference type="Gene3D" id="3.30.70.1230">
    <property type="entry name" value="Nucleotide cyclase"/>
    <property type="match status" value="1"/>
</dbReference>